<keyword evidence="9" id="KW-1185">Reference proteome</keyword>
<sequence>MGGNKSSPYVTLVQKEIAEHKVQVFSKSWCSYCKLAKKTLSDANVDFNVMELDQRSDGDQIQQALSQITGANTVPRVFINGKCIGGGTETRDLHAKGKLIAMVNA</sequence>
<name>H2YZF2_CIOSA</name>
<dbReference type="SUPFAM" id="SSF52833">
    <property type="entry name" value="Thioredoxin-like"/>
    <property type="match status" value="1"/>
</dbReference>
<dbReference type="FunFam" id="3.40.30.10:FF:000026">
    <property type="entry name" value="Glutaredoxin 2"/>
    <property type="match status" value="1"/>
</dbReference>
<dbReference type="InParanoid" id="H2YZF2"/>
<dbReference type="Pfam" id="PF00462">
    <property type="entry name" value="Glutaredoxin"/>
    <property type="match status" value="1"/>
</dbReference>
<dbReference type="Gene3D" id="3.40.30.10">
    <property type="entry name" value="Glutaredoxin"/>
    <property type="match status" value="1"/>
</dbReference>
<comment type="subunit">
    <text evidence="5">Monomer; active form. Homodimer; inactive form. The homodimer is probably linked by 1 2Fe-2S cluster.</text>
</comment>
<dbReference type="GO" id="GO:0015038">
    <property type="term" value="F:glutathione disulfide oxidoreductase activity"/>
    <property type="evidence" value="ECO:0007669"/>
    <property type="project" value="TreeGrafter"/>
</dbReference>
<dbReference type="OMA" id="DSTHAQF"/>
<evidence type="ECO:0000256" key="6">
    <source>
        <dbReference type="ARBA" id="ARBA00039819"/>
    </source>
</evidence>
<dbReference type="FunCoup" id="H2YZF2">
    <property type="interactions" value="25"/>
</dbReference>
<evidence type="ECO:0000259" key="7">
    <source>
        <dbReference type="Pfam" id="PF00462"/>
    </source>
</evidence>
<reference evidence="8" key="2">
    <citation type="submission" date="2025-08" db="UniProtKB">
        <authorList>
            <consortium name="Ensembl"/>
        </authorList>
    </citation>
    <scope>IDENTIFICATION</scope>
</reference>
<dbReference type="InterPro" id="IPR011899">
    <property type="entry name" value="Glutaredoxin_euk/vir"/>
</dbReference>
<dbReference type="STRING" id="51511.ENSCSAVP00000010714"/>
<evidence type="ECO:0000256" key="2">
    <source>
        <dbReference type="ARBA" id="ARBA00023206"/>
    </source>
</evidence>
<dbReference type="PROSITE" id="PS51354">
    <property type="entry name" value="GLUTAREDOXIN_2"/>
    <property type="match status" value="1"/>
</dbReference>
<feature type="domain" description="Glutaredoxin" evidence="7">
    <location>
        <begin position="22"/>
        <end position="84"/>
    </location>
</feature>
<dbReference type="PANTHER" id="PTHR45694:SF18">
    <property type="entry name" value="GLUTAREDOXIN-1-RELATED"/>
    <property type="match status" value="1"/>
</dbReference>
<dbReference type="PRINTS" id="PR00160">
    <property type="entry name" value="GLUTAREDOXIN"/>
</dbReference>
<evidence type="ECO:0000313" key="8">
    <source>
        <dbReference type="Ensembl" id="ENSCSAVP00000010714.1"/>
    </source>
</evidence>
<proteinExistence type="inferred from homology"/>
<keyword evidence="3" id="KW-0676">Redox-active center</keyword>
<comment type="function">
    <text evidence="4">Glutathione-dependent oxidoreductase that facilitates the maintenance of mitochondrial redox homeostasis upon induction of apoptosis by oxidative stress. Involved in response to hydrogen peroxide and regulation of apoptosis caused by oxidative stress. Acts as a very efficient catalyst of monothiol reactions because of its high affinity for protein glutathione-mixed disulfides. Can receive electrons not only from glutathione (GSH), but also from thioredoxin reductase supporting both monothiol and dithiol reactions. Efficiently catalyzes both glutathionylation and deglutathionylation of mitochondrial complex I, which in turn regulates the superoxide production by the complex. Overexpression decreases the susceptibility to apoptosis and prevents loss of cardiolipin and cytochrome c release.</text>
</comment>
<dbReference type="InterPro" id="IPR002109">
    <property type="entry name" value="Glutaredoxin"/>
</dbReference>
<evidence type="ECO:0000256" key="1">
    <source>
        <dbReference type="ARBA" id="ARBA00007787"/>
    </source>
</evidence>
<dbReference type="GO" id="GO:0005737">
    <property type="term" value="C:cytoplasm"/>
    <property type="evidence" value="ECO:0007669"/>
    <property type="project" value="TreeGrafter"/>
</dbReference>
<dbReference type="Proteomes" id="UP000007875">
    <property type="component" value="Unassembled WGS sequence"/>
</dbReference>
<evidence type="ECO:0000256" key="5">
    <source>
        <dbReference type="ARBA" id="ARBA00038558"/>
    </source>
</evidence>
<evidence type="ECO:0000256" key="4">
    <source>
        <dbReference type="ARBA" id="ARBA00037470"/>
    </source>
</evidence>
<dbReference type="InterPro" id="IPR014025">
    <property type="entry name" value="Glutaredoxin_subgr"/>
</dbReference>
<dbReference type="GeneTree" id="ENSGT00940000162420"/>
<evidence type="ECO:0000256" key="3">
    <source>
        <dbReference type="ARBA" id="ARBA00023284"/>
    </source>
</evidence>
<keyword evidence="2" id="KW-0318">Glutathionylation</keyword>
<dbReference type="eggNOG" id="KOG1752">
    <property type="taxonomic scope" value="Eukaryota"/>
</dbReference>
<dbReference type="NCBIfam" id="TIGR02180">
    <property type="entry name" value="GRX_euk"/>
    <property type="match status" value="1"/>
</dbReference>
<accession>H2YZF2</accession>
<dbReference type="CDD" id="cd03419">
    <property type="entry name" value="GRX_GRXh_1_2_like"/>
    <property type="match status" value="1"/>
</dbReference>
<dbReference type="InterPro" id="IPR036249">
    <property type="entry name" value="Thioredoxin-like_sf"/>
</dbReference>
<protein>
    <recommendedName>
        <fullName evidence="6">Glutaredoxin-2, mitochondrial</fullName>
    </recommendedName>
</protein>
<dbReference type="GO" id="GO:0034599">
    <property type="term" value="P:cellular response to oxidative stress"/>
    <property type="evidence" value="ECO:0007669"/>
    <property type="project" value="TreeGrafter"/>
</dbReference>
<reference evidence="8" key="3">
    <citation type="submission" date="2025-09" db="UniProtKB">
        <authorList>
            <consortium name="Ensembl"/>
        </authorList>
    </citation>
    <scope>IDENTIFICATION</scope>
</reference>
<evidence type="ECO:0000313" key="9">
    <source>
        <dbReference type="Proteomes" id="UP000007875"/>
    </source>
</evidence>
<reference evidence="9" key="1">
    <citation type="submission" date="2003-08" db="EMBL/GenBank/DDBJ databases">
        <authorList>
            <person name="Birren B."/>
            <person name="Nusbaum C."/>
            <person name="Abebe A."/>
            <person name="Abouelleil A."/>
            <person name="Adekoya E."/>
            <person name="Ait-zahra M."/>
            <person name="Allen N."/>
            <person name="Allen T."/>
            <person name="An P."/>
            <person name="Anderson M."/>
            <person name="Anderson S."/>
            <person name="Arachchi H."/>
            <person name="Armbruster J."/>
            <person name="Bachantsang P."/>
            <person name="Baldwin J."/>
            <person name="Barry A."/>
            <person name="Bayul T."/>
            <person name="Blitshsteyn B."/>
            <person name="Bloom T."/>
            <person name="Blye J."/>
            <person name="Boguslavskiy L."/>
            <person name="Borowsky M."/>
            <person name="Boukhgalter B."/>
            <person name="Brunache A."/>
            <person name="Butler J."/>
            <person name="Calixte N."/>
            <person name="Calvo S."/>
            <person name="Camarata J."/>
            <person name="Campo K."/>
            <person name="Chang J."/>
            <person name="Cheshatsang Y."/>
            <person name="Citroen M."/>
            <person name="Collymore A."/>
            <person name="Considine T."/>
            <person name="Cook A."/>
            <person name="Cooke P."/>
            <person name="Corum B."/>
            <person name="Cuomo C."/>
            <person name="David R."/>
            <person name="Dawoe T."/>
            <person name="Degray S."/>
            <person name="Dodge S."/>
            <person name="Dooley K."/>
            <person name="Dorje P."/>
            <person name="Dorjee K."/>
            <person name="Dorris L."/>
            <person name="Duffey N."/>
            <person name="Dupes A."/>
            <person name="Elkins T."/>
            <person name="Engels R."/>
            <person name="Erickson J."/>
            <person name="Farina A."/>
            <person name="Faro S."/>
            <person name="Ferreira P."/>
            <person name="Fischer H."/>
            <person name="Fitzgerald M."/>
            <person name="Foley K."/>
            <person name="Gage D."/>
            <person name="Galagan J."/>
            <person name="Gearin G."/>
            <person name="Gnerre S."/>
            <person name="Gnirke A."/>
            <person name="Goyette A."/>
            <person name="Graham J."/>
            <person name="Grandbois E."/>
            <person name="Gyaltsen K."/>
            <person name="Hafez N."/>
            <person name="Hagopian D."/>
            <person name="Hagos B."/>
            <person name="Hall J."/>
            <person name="Hatcher B."/>
            <person name="Heller A."/>
            <person name="Higgins H."/>
            <person name="Honan T."/>
            <person name="Horn A."/>
            <person name="Houde N."/>
            <person name="Hughes L."/>
            <person name="Hulme W."/>
            <person name="Husby E."/>
            <person name="Iliev I."/>
            <person name="Jaffe D."/>
            <person name="Jones C."/>
            <person name="Kamal M."/>
            <person name="Kamat A."/>
            <person name="Kamvysselis M."/>
            <person name="Karlsson E."/>
            <person name="Kells C."/>
            <person name="Kieu A."/>
            <person name="Kisner P."/>
            <person name="Kodira C."/>
            <person name="Kulbokas E."/>
            <person name="Labutti K."/>
            <person name="Lama D."/>
            <person name="Landers T."/>
            <person name="Leger J."/>
            <person name="Levine S."/>
            <person name="Lewis D."/>
            <person name="Lewis T."/>
            <person name="Lindblad-toh K."/>
            <person name="Liu X."/>
            <person name="Lokyitsang T."/>
            <person name="Lokyitsang Y."/>
            <person name="Lucien O."/>
            <person name="Lui A."/>
            <person name="Ma L.J."/>
            <person name="Mabbitt R."/>
            <person name="Macdonald J."/>
            <person name="Maclean C."/>
            <person name="Major J."/>
            <person name="Manning J."/>
            <person name="Marabella R."/>
            <person name="Maru K."/>
            <person name="Matthews C."/>
            <person name="Mauceli E."/>
            <person name="Mccarthy M."/>
            <person name="Mcdonough S."/>
            <person name="Mcghee T."/>
            <person name="Meldrim J."/>
            <person name="Meneus L."/>
            <person name="Mesirov J."/>
            <person name="Mihalev A."/>
            <person name="Mihova T."/>
            <person name="Mikkelsen T."/>
            <person name="Mlenga V."/>
            <person name="Moru K."/>
            <person name="Mozes J."/>
            <person name="Mulrain L."/>
            <person name="Munson G."/>
            <person name="Naylor J."/>
            <person name="Newes C."/>
            <person name="Nguyen C."/>
            <person name="Nguyen N."/>
            <person name="Nguyen T."/>
            <person name="Nicol R."/>
            <person name="Nielsen C."/>
            <person name="Nizzari M."/>
            <person name="Norbu C."/>
            <person name="Norbu N."/>
            <person name="O'donnell P."/>
            <person name="Okoawo O."/>
            <person name="O'leary S."/>
            <person name="Omotosho B."/>
            <person name="O'neill K."/>
            <person name="Osman S."/>
            <person name="Parker S."/>
            <person name="Perrin D."/>
            <person name="Phunkhang P."/>
            <person name="Piqani B."/>
            <person name="Purcell S."/>
            <person name="Rachupka T."/>
            <person name="Ramasamy U."/>
            <person name="Rameau R."/>
            <person name="Ray V."/>
            <person name="Raymond C."/>
            <person name="Retta R."/>
            <person name="Richardson S."/>
            <person name="Rise C."/>
            <person name="Rodriguez J."/>
            <person name="Rogers J."/>
            <person name="Rogov P."/>
            <person name="Rutman M."/>
            <person name="Schupbach R."/>
            <person name="Seaman C."/>
            <person name="Settipalli S."/>
            <person name="Sharpe T."/>
            <person name="Sheridan J."/>
            <person name="Sherpa N."/>
            <person name="Shi J."/>
            <person name="Smirnov S."/>
            <person name="Smith C."/>
            <person name="Sougnez C."/>
            <person name="Spencer B."/>
            <person name="Stalker J."/>
            <person name="Stange-thomann N."/>
            <person name="Stavropoulos S."/>
            <person name="Stetson K."/>
            <person name="Stone C."/>
            <person name="Stone S."/>
            <person name="Stubbs M."/>
            <person name="Talamas J."/>
            <person name="Tchuinga P."/>
            <person name="Tenzing P."/>
            <person name="Tesfaye S."/>
            <person name="Theodore J."/>
            <person name="Thoulutsang Y."/>
            <person name="Topham K."/>
            <person name="Towey S."/>
            <person name="Tsamla T."/>
            <person name="Tsomo N."/>
            <person name="Vallee D."/>
            <person name="Vassiliev H."/>
            <person name="Venkataraman V."/>
            <person name="Vinson J."/>
            <person name="Vo A."/>
            <person name="Wade C."/>
            <person name="Wang S."/>
            <person name="Wangchuk T."/>
            <person name="Wangdi T."/>
            <person name="Whittaker C."/>
            <person name="Wilkinson J."/>
            <person name="Wu Y."/>
            <person name="Wyman D."/>
            <person name="Yadav S."/>
            <person name="Yang S."/>
            <person name="Yang X."/>
            <person name="Yeager S."/>
            <person name="Yee E."/>
            <person name="Young G."/>
            <person name="Zainoun J."/>
            <person name="Zembeck L."/>
            <person name="Zimmer A."/>
            <person name="Zody M."/>
            <person name="Lander E."/>
        </authorList>
    </citation>
    <scope>NUCLEOTIDE SEQUENCE [LARGE SCALE GENOMIC DNA]</scope>
</reference>
<dbReference type="PANTHER" id="PTHR45694">
    <property type="entry name" value="GLUTAREDOXIN 2"/>
    <property type="match status" value="1"/>
</dbReference>
<dbReference type="HOGENOM" id="CLU_026126_7_2_1"/>
<organism evidence="8 9">
    <name type="scientific">Ciona savignyi</name>
    <name type="common">Pacific transparent sea squirt</name>
    <dbReference type="NCBI Taxonomy" id="51511"/>
    <lineage>
        <taxon>Eukaryota</taxon>
        <taxon>Metazoa</taxon>
        <taxon>Chordata</taxon>
        <taxon>Tunicata</taxon>
        <taxon>Ascidiacea</taxon>
        <taxon>Phlebobranchia</taxon>
        <taxon>Cionidae</taxon>
        <taxon>Ciona</taxon>
    </lineage>
</organism>
<dbReference type="AlphaFoldDB" id="H2YZF2"/>
<dbReference type="Ensembl" id="ENSCSAVT00000010844.1">
    <property type="protein sequence ID" value="ENSCSAVP00000010714.1"/>
    <property type="gene ID" value="ENSCSAVG00000006282.1"/>
</dbReference>
<comment type="similarity">
    <text evidence="1">Belongs to the glutaredoxin family.</text>
</comment>